<dbReference type="EC" id="3.6.1.1" evidence="10"/>
<evidence type="ECO:0000256" key="3">
    <source>
        <dbReference type="ARBA" id="ARBA00022692"/>
    </source>
</evidence>
<evidence type="ECO:0000256" key="8">
    <source>
        <dbReference type="ARBA" id="ARBA00023136"/>
    </source>
</evidence>
<reference evidence="10" key="1">
    <citation type="submission" date="2018-06" db="EMBL/GenBank/DDBJ databases">
        <authorList>
            <person name="Zhirakovskaya E."/>
        </authorList>
    </citation>
    <scope>NUCLEOTIDE SEQUENCE</scope>
</reference>
<evidence type="ECO:0000256" key="2">
    <source>
        <dbReference type="ARBA" id="ARBA00022448"/>
    </source>
</evidence>
<feature type="transmembrane region" description="Helical" evidence="9">
    <location>
        <begin position="48"/>
        <end position="71"/>
    </location>
</feature>
<dbReference type="NCBIfam" id="NF001960">
    <property type="entry name" value="PRK00733.3-5"/>
    <property type="match status" value="1"/>
</dbReference>
<feature type="transmembrane region" description="Helical" evidence="9">
    <location>
        <begin position="256"/>
        <end position="274"/>
    </location>
</feature>
<evidence type="ECO:0000256" key="1">
    <source>
        <dbReference type="ARBA" id="ARBA00004127"/>
    </source>
</evidence>
<dbReference type="GO" id="GO:0016020">
    <property type="term" value="C:membrane"/>
    <property type="evidence" value="ECO:0007669"/>
    <property type="project" value="InterPro"/>
</dbReference>
<dbReference type="PIRSF" id="PIRSF001265">
    <property type="entry name" value="H+-PPase"/>
    <property type="match status" value="1"/>
</dbReference>
<feature type="transmembrane region" description="Helical" evidence="9">
    <location>
        <begin position="77"/>
        <end position="102"/>
    </location>
</feature>
<evidence type="ECO:0000256" key="7">
    <source>
        <dbReference type="ARBA" id="ARBA00023065"/>
    </source>
</evidence>
<accession>A0A3B1BUX3</accession>
<feature type="transmembrane region" description="Helical" evidence="9">
    <location>
        <begin position="401"/>
        <end position="421"/>
    </location>
</feature>
<feature type="transmembrane region" description="Helical" evidence="9">
    <location>
        <begin position="122"/>
        <end position="148"/>
    </location>
</feature>
<dbReference type="EMBL" id="UOFZ01000178">
    <property type="protein sequence ID" value="VAX14550.1"/>
    <property type="molecule type" value="Genomic_DNA"/>
</dbReference>
<feature type="transmembrane region" description="Helical" evidence="9">
    <location>
        <begin position="6"/>
        <end position="27"/>
    </location>
</feature>
<protein>
    <submittedName>
        <fullName evidence="10">Pyrophosphate-energized proton pump</fullName>
        <ecNumber evidence="10">3.6.1.1</ecNumber>
    </submittedName>
</protein>
<evidence type="ECO:0000256" key="9">
    <source>
        <dbReference type="SAM" id="Phobius"/>
    </source>
</evidence>
<gene>
    <name evidence="10" type="ORF">MNBD_GAMMA24-2719</name>
</gene>
<keyword evidence="7" id="KW-0406">Ion transport</keyword>
<feature type="transmembrane region" description="Helical" evidence="9">
    <location>
        <begin position="232"/>
        <end position="250"/>
    </location>
</feature>
<feature type="transmembrane region" description="Helical" evidence="9">
    <location>
        <begin position="567"/>
        <end position="588"/>
    </location>
</feature>
<evidence type="ECO:0000256" key="5">
    <source>
        <dbReference type="ARBA" id="ARBA00022967"/>
    </source>
</evidence>
<dbReference type="InterPro" id="IPR004131">
    <property type="entry name" value="PPase-energised_H-pump"/>
</dbReference>
<evidence type="ECO:0000256" key="4">
    <source>
        <dbReference type="ARBA" id="ARBA00022842"/>
    </source>
</evidence>
<keyword evidence="6 9" id="KW-1133">Transmembrane helix</keyword>
<organism evidence="10">
    <name type="scientific">hydrothermal vent metagenome</name>
    <dbReference type="NCBI Taxonomy" id="652676"/>
    <lineage>
        <taxon>unclassified sequences</taxon>
        <taxon>metagenomes</taxon>
        <taxon>ecological metagenomes</taxon>
    </lineage>
</organism>
<dbReference type="GO" id="GO:0009678">
    <property type="term" value="F:diphosphate hydrolysis-driven proton transmembrane transporter activity"/>
    <property type="evidence" value="ECO:0007669"/>
    <property type="project" value="InterPro"/>
</dbReference>
<feature type="transmembrane region" description="Helical" evidence="9">
    <location>
        <begin position="286"/>
        <end position="312"/>
    </location>
</feature>
<dbReference type="PANTHER" id="PTHR31998">
    <property type="entry name" value="K(+)-INSENSITIVE PYROPHOSPHATE-ENERGIZED PROTON PUMP"/>
    <property type="match status" value="1"/>
</dbReference>
<feature type="transmembrane region" description="Helical" evidence="9">
    <location>
        <begin position="499"/>
        <end position="519"/>
    </location>
</feature>
<keyword evidence="2" id="KW-0813">Transport</keyword>
<feature type="transmembrane region" description="Helical" evidence="9">
    <location>
        <begin position="160"/>
        <end position="179"/>
    </location>
</feature>
<feature type="transmembrane region" description="Helical" evidence="9">
    <location>
        <begin position="366"/>
        <end position="395"/>
    </location>
</feature>
<feature type="transmembrane region" description="Helical" evidence="9">
    <location>
        <begin position="324"/>
        <end position="345"/>
    </location>
</feature>
<sequence length="683" mass="70211">MTTLIALGLIAALSGILYALWSAWLVIRQPRGPAALQPPYLAIKEGAVAFMKTQYSVISLVGAVIFILLWFTPHFGWPTAVGFLVGGLCSGLSGIVGMSVSVRANVRTAAAAQHGLSAALRLAYRAGSVTGFLVGGLALAAMCGFYLLLWSLHAEGPLDLRPLAGLGFGASLISIFARLGGGIFTKAADVGADLAGKLEQGIPEDDPRNPAVIADNVGDNVGDCAGMAADVFESYVVTLIAAMLVAAWLYPGDLFAQQYPLALGGVALLAGLLGTQIMHWAKGQPLAMLTTTVIMSVLAAAIGFYLVSVYMIPDNTPYNGTALFYASLVGLAVGIGMVATTNYYTSTHLGPVQRIARASQSGHATNIITGLAVGMESTVVPTLVIAVGIIAAYLLAGVYGIAIATVALLALTPVVISIDAFGPVTDNAGGIVEMAGLEDGDQAREVTDILDAVGNTTKALTKVFAVGSAGLASLALFVAYKLAFGTEVTALNFALDDPYVLAGLFIGSLLPFVFSGLAFDAVGKSASRLVTEVRQQFEAHPDILSGGYKPDYAYVVSMLTRASIKSMIVPGSLPVLVPLAIAFLWTPFAPSGSGALMMGGVLIGAVGSGLILAFFLSTGGAAWDNAKKYIESGHLGGKGSPAHLAAITGDTVGDPCKDTAGPAINPMRKVLSLMALLLVPFLI</sequence>
<keyword evidence="4" id="KW-0460">Magnesium</keyword>
<keyword evidence="3 9" id="KW-0812">Transmembrane</keyword>
<name>A0A3B1BUX3_9ZZZZ</name>
<dbReference type="GO" id="GO:0004427">
    <property type="term" value="F:inorganic diphosphate phosphatase activity"/>
    <property type="evidence" value="ECO:0007669"/>
    <property type="project" value="UniProtKB-EC"/>
</dbReference>
<dbReference type="HAMAP" id="MF_01129">
    <property type="entry name" value="PPase_energized_pump"/>
    <property type="match status" value="1"/>
</dbReference>
<dbReference type="NCBIfam" id="TIGR01104">
    <property type="entry name" value="V_PPase"/>
    <property type="match status" value="1"/>
</dbReference>
<feature type="transmembrane region" description="Helical" evidence="9">
    <location>
        <begin position="459"/>
        <end position="479"/>
    </location>
</feature>
<keyword evidence="5" id="KW-1278">Translocase</keyword>
<dbReference type="GO" id="GO:0012505">
    <property type="term" value="C:endomembrane system"/>
    <property type="evidence" value="ECO:0007669"/>
    <property type="project" value="UniProtKB-SubCell"/>
</dbReference>
<proteinExistence type="inferred from homology"/>
<dbReference type="AlphaFoldDB" id="A0A3B1BUX3"/>
<dbReference type="Pfam" id="PF03030">
    <property type="entry name" value="H_PPase"/>
    <property type="match status" value="1"/>
</dbReference>
<evidence type="ECO:0000256" key="6">
    <source>
        <dbReference type="ARBA" id="ARBA00022989"/>
    </source>
</evidence>
<comment type="subcellular location">
    <subcellularLocation>
        <location evidence="1">Endomembrane system</location>
        <topology evidence="1">Multi-pass membrane protein</topology>
    </subcellularLocation>
</comment>
<keyword evidence="10" id="KW-0378">Hydrolase</keyword>
<evidence type="ECO:0000313" key="10">
    <source>
        <dbReference type="EMBL" id="VAX14550.1"/>
    </source>
</evidence>
<keyword evidence="8 9" id="KW-0472">Membrane</keyword>
<feature type="transmembrane region" description="Helical" evidence="9">
    <location>
        <begin position="594"/>
        <end position="616"/>
    </location>
</feature>